<organism evidence="1 2">
    <name type="scientific">Knoellia flava TL1</name>
    <dbReference type="NCBI Taxonomy" id="1385518"/>
    <lineage>
        <taxon>Bacteria</taxon>
        <taxon>Bacillati</taxon>
        <taxon>Actinomycetota</taxon>
        <taxon>Actinomycetes</taxon>
        <taxon>Micrococcales</taxon>
        <taxon>Intrasporangiaceae</taxon>
        <taxon>Knoellia</taxon>
    </lineage>
</organism>
<gene>
    <name evidence="1" type="ORF">N798_16660</name>
</gene>
<comment type="caution">
    <text evidence="1">The sequence shown here is derived from an EMBL/GenBank/DDBJ whole genome shotgun (WGS) entry which is preliminary data.</text>
</comment>
<dbReference type="PROSITE" id="PS51257">
    <property type="entry name" value="PROKAR_LIPOPROTEIN"/>
    <property type="match status" value="1"/>
</dbReference>
<protein>
    <submittedName>
        <fullName evidence="1">Uncharacterized protein</fullName>
    </submittedName>
</protein>
<sequence>MEGARPSASLRPHGVRRLVGAALVAAVVASLTACRPSSDDEGGAAAPGAAVAGASFRSSNGLYFPPELWSAVGESREAGMLRALATAQAGGALDRTPWAAKDTPALLADESSPLEAAWLVAQGSEPVGAGSGDGSTPPTGWALAIASGEWLQVWMADDLDRARGGRAVLSAADRSRLEAARTGADALGQHVAAAVLARRDGVSGAPLPTLPERARTDSPREAALLLMLRGLGGEPPEVHNAGLVPSLLAAARTDDWVLYYLTRAYAAAGRLETARAVLARFDSRRVLPDGSVLEVPEFNGSVGSTFRMVRYHSGRQDLDDFLGKGGRAELARTLSGQRAVDALHGLAVTATLALLDPASVPADERQKVVDEAVTTLVPGTGPMTLEQAVAWTQLAEYARALAVPMPYRGLAPTAVTRWQEVSPDVAAPTLARFLRARGVAAKEDRQVAALLPVLRKGLTSRPAAEIESSILVTGSLALHDIEGAWPLAPSVVSAALRGRWGGCRGDFDGYLRESAASSSVCNVDDSYAALDLPDALPSAASAAEAAPSVGGVA</sequence>
<keyword evidence="2" id="KW-1185">Reference proteome</keyword>
<proteinExistence type="predicted"/>
<evidence type="ECO:0000313" key="1">
    <source>
        <dbReference type="EMBL" id="KGN28947.1"/>
    </source>
</evidence>
<dbReference type="EMBL" id="AVPI01000077">
    <property type="protein sequence ID" value="KGN28947.1"/>
    <property type="molecule type" value="Genomic_DNA"/>
</dbReference>
<dbReference type="Proteomes" id="UP000029990">
    <property type="component" value="Unassembled WGS sequence"/>
</dbReference>
<reference evidence="1 2" key="1">
    <citation type="submission" date="2013-08" db="EMBL/GenBank/DDBJ databases">
        <title>The genome sequence of Knoellia flava.</title>
        <authorList>
            <person name="Zhu W."/>
            <person name="Wang G."/>
        </authorList>
    </citation>
    <scope>NUCLEOTIDE SEQUENCE [LARGE SCALE GENOMIC DNA]</scope>
    <source>
        <strain evidence="1 2">TL1</strain>
    </source>
</reference>
<evidence type="ECO:0000313" key="2">
    <source>
        <dbReference type="Proteomes" id="UP000029990"/>
    </source>
</evidence>
<name>A0ABR4X9M6_9MICO</name>
<accession>A0ABR4X9M6</accession>